<comment type="caution">
    <text evidence="6">The sequence shown here is derived from an EMBL/GenBank/DDBJ whole genome shotgun (WGS) entry which is preliminary data.</text>
</comment>
<dbReference type="SUPFAM" id="SSF55315">
    <property type="entry name" value="L30e-like"/>
    <property type="match status" value="1"/>
</dbReference>
<comment type="function">
    <text evidence="4">Component of the ribosome.</text>
</comment>
<gene>
    <name evidence="6" type="ORF">GBAR_LOCUS13357</name>
</gene>
<keyword evidence="7" id="KW-1185">Reference proteome</keyword>
<evidence type="ECO:0000259" key="5">
    <source>
        <dbReference type="Pfam" id="PF01248"/>
    </source>
</evidence>
<dbReference type="PRINTS" id="PR00881">
    <property type="entry name" value="L7ARS6FAMILY"/>
</dbReference>
<protein>
    <recommendedName>
        <fullName evidence="4">60S ribosomal protein L7a</fullName>
    </recommendedName>
</protein>
<organism evidence="6 7">
    <name type="scientific">Geodia barretti</name>
    <name type="common">Barrett's horny sponge</name>
    <dbReference type="NCBI Taxonomy" id="519541"/>
    <lineage>
        <taxon>Eukaryota</taxon>
        <taxon>Metazoa</taxon>
        <taxon>Porifera</taxon>
        <taxon>Demospongiae</taxon>
        <taxon>Heteroscleromorpha</taxon>
        <taxon>Tetractinellida</taxon>
        <taxon>Astrophorina</taxon>
        <taxon>Geodiidae</taxon>
        <taxon>Geodia</taxon>
    </lineage>
</organism>
<dbReference type="InterPro" id="IPR029064">
    <property type="entry name" value="Ribosomal_eL30-like_sf"/>
</dbReference>
<dbReference type="InterPro" id="IPR004037">
    <property type="entry name" value="Ribosomal_eL8-like_CS"/>
</dbReference>
<comment type="similarity">
    <text evidence="1 4">Belongs to the eukaryotic ribosomal protein eL8 family.</text>
</comment>
<evidence type="ECO:0000313" key="6">
    <source>
        <dbReference type="EMBL" id="CAI8022810.1"/>
    </source>
</evidence>
<evidence type="ECO:0000256" key="3">
    <source>
        <dbReference type="ARBA" id="ARBA00023274"/>
    </source>
</evidence>
<dbReference type="InterPro" id="IPR018492">
    <property type="entry name" value="Ribosomal_eL8/Nhp2"/>
</dbReference>
<dbReference type="GO" id="GO:0003723">
    <property type="term" value="F:RNA binding"/>
    <property type="evidence" value="ECO:0007669"/>
    <property type="project" value="UniProtKB-UniRule"/>
</dbReference>
<evidence type="ECO:0000256" key="2">
    <source>
        <dbReference type="ARBA" id="ARBA00022980"/>
    </source>
</evidence>
<proteinExistence type="inferred from homology"/>
<dbReference type="InterPro" id="IPR004038">
    <property type="entry name" value="Ribosomal_eL8/eL30/eS12/Gad45"/>
</dbReference>
<dbReference type="Gene3D" id="3.30.1330.30">
    <property type="match status" value="1"/>
</dbReference>
<sequence length="267" mass="30449">MPPRQKVKRTKKVAAAPFVAKQPPKKEVNPLIEKRPRNFGIGGNIQPKRDLTRFVKWPKYIRLQRQKQVLYQRLKVPPSINQFTQTLDKQTATQLFKLLHKYRPETKVQKRERLRAVAVKKSEGGDVTPGKKPITIKYGINHITTLVEQKKAQLVVIAHDVDPIEIVVFLPALCRKMGVPYCIIKGKARLGTLVHKKTATAIAVTQVKNEDKGSLNTLLEAVKTNYNERYDEIRKRWGGGVMGRKAQDAKAKQDKIKMREMASKMTA</sequence>
<evidence type="ECO:0000256" key="1">
    <source>
        <dbReference type="ARBA" id="ARBA00007337"/>
    </source>
</evidence>
<dbReference type="GO" id="GO:0022625">
    <property type="term" value="C:cytosolic large ribosomal subunit"/>
    <property type="evidence" value="ECO:0007669"/>
    <property type="project" value="UniProtKB-UniRule"/>
</dbReference>
<dbReference type="FunFam" id="3.30.1330.30:FF:000003">
    <property type="entry name" value="60S ribosomal protein L7a"/>
    <property type="match status" value="1"/>
</dbReference>
<dbReference type="Pfam" id="PF01248">
    <property type="entry name" value="Ribosomal_L7Ae"/>
    <property type="match status" value="1"/>
</dbReference>
<evidence type="ECO:0000313" key="7">
    <source>
        <dbReference type="Proteomes" id="UP001174909"/>
    </source>
</evidence>
<dbReference type="PANTHER" id="PTHR23105">
    <property type="entry name" value="RIBOSOMAL PROTEIN L7AE FAMILY MEMBER"/>
    <property type="match status" value="1"/>
</dbReference>
<dbReference type="PRINTS" id="PR00882">
    <property type="entry name" value="RIBOSOMALL7A"/>
</dbReference>
<dbReference type="GO" id="GO:0042254">
    <property type="term" value="P:ribosome biogenesis"/>
    <property type="evidence" value="ECO:0007669"/>
    <property type="project" value="InterPro"/>
</dbReference>
<keyword evidence="2 4" id="KW-0689">Ribosomal protein</keyword>
<dbReference type="InterPro" id="IPR001921">
    <property type="entry name" value="Ribosomal_eL8_euk"/>
</dbReference>
<dbReference type="Proteomes" id="UP001174909">
    <property type="component" value="Unassembled WGS sequence"/>
</dbReference>
<accession>A0AA35WQD6</accession>
<dbReference type="AlphaFoldDB" id="A0AA35WQD6"/>
<name>A0AA35WQD6_GEOBA</name>
<keyword evidence="3 4" id="KW-0687">Ribonucleoprotein</keyword>
<dbReference type="PROSITE" id="PS01082">
    <property type="entry name" value="RIBOSOMAL_L7AE"/>
    <property type="match status" value="1"/>
</dbReference>
<dbReference type="InterPro" id="IPR050257">
    <property type="entry name" value="eL8/uL1-like"/>
</dbReference>
<reference evidence="6" key="1">
    <citation type="submission" date="2023-03" db="EMBL/GenBank/DDBJ databases">
        <authorList>
            <person name="Steffen K."/>
            <person name="Cardenas P."/>
        </authorList>
    </citation>
    <scope>NUCLEOTIDE SEQUENCE</scope>
</reference>
<evidence type="ECO:0000256" key="4">
    <source>
        <dbReference type="RuleBase" id="RU367042"/>
    </source>
</evidence>
<dbReference type="EMBL" id="CASHTH010001979">
    <property type="protein sequence ID" value="CAI8022810.1"/>
    <property type="molecule type" value="Genomic_DNA"/>
</dbReference>
<feature type="domain" description="Ribosomal protein eL8/eL30/eS12/Gadd45" evidence="5">
    <location>
        <begin position="131"/>
        <end position="213"/>
    </location>
</feature>